<dbReference type="Proteomes" id="UP001257948">
    <property type="component" value="Unassembled WGS sequence"/>
</dbReference>
<keyword evidence="2" id="KW-1185">Reference proteome</keyword>
<reference evidence="2" key="1">
    <citation type="submission" date="2023-07" db="EMBL/GenBank/DDBJ databases">
        <title>Draft genome sequence of the endophytic actinobacterium Streptomyces justiciae WPN32, a potential antibiotic producer.</title>
        <authorList>
            <person name="Yasawong M."/>
            <person name="Pana W."/>
            <person name="Ganta P."/>
            <person name="Santapan N."/>
            <person name="Songngamsuk T."/>
            <person name="Phatcharaharikarn M."/>
            <person name="Kerdtoob S."/>
            <person name="Nantapong N."/>
        </authorList>
    </citation>
    <scope>NUCLEOTIDE SEQUENCE [LARGE SCALE GENOMIC DNA]</scope>
    <source>
        <strain evidence="2">WPN32</strain>
    </source>
</reference>
<dbReference type="EMBL" id="JAVTLL010000003">
    <property type="protein sequence ID" value="MDT7840303.1"/>
    <property type="molecule type" value="Genomic_DNA"/>
</dbReference>
<evidence type="ECO:0000313" key="2">
    <source>
        <dbReference type="Proteomes" id="UP001257948"/>
    </source>
</evidence>
<organism evidence="1 2">
    <name type="scientific">Streptomyces justiciae</name>
    <dbReference type="NCBI Taxonomy" id="2780140"/>
    <lineage>
        <taxon>Bacteria</taxon>
        <taxon>Bacillati</taxon>
        <taxon>Actinomycetota</taxon>
        <taxon>Actinomycetes</taxon>
        <taxon>Kitasatosporales</taxon>
        <taxon>Streptomycetaceae</taxon>
        <taxon>Streptomyces</taxon>
    </lineage>
</organism>
<evidence type="ECO:0000313" key="1">
    <source>
        <dbReference type="EMBL" id="MDT7840303.1"/>
    </source>
</evidence>
<comment type="caution">
    <text evidence="1">The sequence shown here is derived from an EMBL/GenBank/DDBJ whole genome shotgun (WGS) entry which is preliminary data.</text>
</comment>
<dbReference type="RefSeq" id="WP_314198834.1">
    <property type="nucleotide sequence ID" value="NZ_JAVTLL010000003.1"/>
</dbReference>
<protein>
    <submittedName>
        <fullName evidence="1">Uncharacterized protein</fullName>
    </submittedName>
</protein>
<proteinExistence type="predicted"/>
<name>A0ABU3LNV8_9ACTN</name>
<accession>A0ABU3LNV8</accession>
<sequence length="184" mass="20047">MDERQEKERAYAAEGAVWSRLAGLLPGAEDVAEIQGCWDIGEQEAGLFRLVDRLFELGLSVADRTRAELAAMAEQWGVWDQLATDIVDLPGFEGQLRVVEGLEPVDRAGAPALVPWMRCEPCGRILALEHRREAWGALSFSPVSYVVSVPDGSGTQLVIDAEGPDAVWRALDTLTAGCRAAGRW</sequence>
<gene>
    <name evidence="1" type="ORF">RQC66_06130</name>
</gene>